<keyword evidence="4 6" id="KW-1133">Transmembrane helix</keyword>
<reference evidence="7 8" key="1">
    <citation type="journal article" date="2019" name="Antonie Van Leeuwenhoek">
        <title>Description of 'Ca. Methylobacter oryzae' KRF1, a novel species from the environmentally important Methylobacter clade 2.</title>
        <authorList>
            <person name="Khatri K."/>
            <person name="Mohite J.A."/>
            <person name="Pandit P.S."/>
            <person name="Bahulikar R."/>
            <person name="Rahalkar M.C."/>
        </authorList>
    </citation>
    <scope>NUCLEOTIDE SEQUENCE [LARGE SCALE GENOMIC DNA]</scope>
    <source>
        <strain evidence="7 8">KRF1</strain>
    </source>
</reference>
<dbReference type="RefSeq" id="WP_127029111.1">
    <property type="nucleotide sequence ID" value="NZ_RYFG02000098.1"/>
</dbReference>
<feature type="transmembrane region" description="Helical" evidence="6">
    <location>
        <begin position="103"/>
        <end position="122"/>
    </location>
</feature>
<keyword evidence="5 6" id="KW-0472">Membrane</keyword>
<proteinExistence type="predicted"/>
<protein>
    <submittedName>
        <fullName evidence="7">F0F1 ATP synthase assembly protein I</fullName>
    </submittedName>
</protein>
<dbReference type="InterPro" id="IPR005598">
    <property type="entry name" value="ATP_synth_I"/>
</dbReference>
<name>A0ABY3CD54_9GAMM</name>
<comment type="subcellular location">
    <subcellularLocation>
        <location evidence="1">Cell membrane</location>
        <topology evidence="1">Multi-pass membrane protein</topology>
    </subcellularLocation>
</comment>
<keyword evidence="8" id="KW-1185">Reference proteome</keyword>
<feature type="transmembrane region" description="Helical" evidence="6">
    <location>
        <begin position="12"/>
        <end position="34"/>
    </location>
</feature>
<dbReference type="EMBL" id="RYFG02000098">
    <property type="protein sequence ID" value="TRW94451.1"/>
    <property type="molecule type" value="Genomic_DNA"/>
</dbReference>
<evidence type="ECO:0000256" key="2">
    <source>
        <dbReference type="ARBA" id="ARBA00022475"/>
    </source>
</evidence>
<keyword evidence="2" id="KW-1003">Cell membrane</keyword>
<evidence type="ECO:0000256" key="4">
    <source>
        <dbReference type="ARBA" id="ARBA00022989"/>
    </source>
</evidence>
<dbReference type="Proteomes" id="UP000733744">
    <property type="component" value="Unassembled WGS sequence"/>
</dbReference>
<keyword evidence="3 6" id="KW-0812">Transmembrane</keyword>
<feature type="transmembrane region" description="Helical" evidence="6">
    <location>
        <begin position="40"/>
        <end position="59"/>
    </location>
</feature>
<dbReference type="Pfam" id="PF03899">
    <property type="entry name" value="ATP-synt_I"/>
    <property type="match status" value="1"/>
</dbReference>
<evidence type="ECO:0000256" key="3">
    <source>
        <dbReference type="ARBA" id="ARBA00022692"/>
    </source>
</evidence>
<evidence type="ECO:0000256" key="6">
    <source>
        <dbReference type="SAM" id="Phobius"/>
    </source>
</evidence>
<sequence>MELCVAARNSSAISKIISYQILVIIIMTAGFALAKGEVGALSAVLGGAAAFIPNLYFALRVYRSAGQEARKIVRSFYAGESGKLLLTAALFFMIFQLPNIEILPLLAVYVAALSVFWFALLMR</sequence>
<accession>A0ABY3CD54</accession>
<feature type="transmembrane region" description="Helical" evidence="6">
    <location>
        <begin position="80"/>
        <end position="97"/>
    </location>
</feature>
<organism evidence="7 8">
    <name type="scientific">Candidatus Methylobacter oryzae</name>
    <dbReference type="NCBI Taxonomy" id="2497749"/>
    <lineage>
        <taxon>Bacteria</taxon>
        <taxon>Pseudomonadati</taxon>
        <taxon>Pseudomonadota</taxon>
        <taxon>Gammaproteobacteria</taxon>
        <taxon>Methylococcales</taxon>
        <taxon>Methylococcaceae</taxon>
        <taxon>Methylobacter</taxon>
    </lineage>
</organism>
<gene>
    <name evidence="7" type="ORF">EKO24_011775</name>
</gene>
<comment type="caution">
    <text evidence="7">The sequence shown here is derived from an EMBL/GenBank/DDBJ whole genome shotgun (WGS) entry which is preliminary data.</text>
</comment>
<evidence type="ECO:0000313" key="7">
    <source>
        <dbReference type="EMBL" id="TRW94451.1"/>
    </source>
</evidence>
<evidence type="ECO:0000256" key="1">
    <source>
        <dbReference type="ARBA" id="ARBA00004651"/>
    </source>
</evidence>
<evidence type="ECO:0000313" key="8">
    <source>
        <dbReference type="Proteomes" id="UP000733744"/>
    </source>
</evidence>
<evidence type="ECO:0000256" key="5">
    <source>
        <dbReference type="ARBA" id="ARBA00023136"/>
    </source>
</evidence>